<keyword evidence="3" id="KW-1185">Reference proteome</keyword>
<name>A0A5B7HUR6_PORTR</name>
<dbReference type="EMBL" id="VSRR010034278">
    <property type="protein sequence ID" value="MPC72174.1"/>
    <property type="molecule type" value="Genomic_DNA"/>
</dbReference>
<gene>
    <name evidence="2" type="ORF">E2C01_066468</name>
</gene>
<feature type="compositionally biased region" description="Basic residues" evidence="1">
    <location>
        <begin position="24"/>
        <end position="35"/>
    </location>
</feature>
<proteinExistence type="predicted"/>
<feature type="region of interest" description="Disordered" evidence="1">
    <location>
        <begin position="13"/>
        <end position="54"/>
    </location>
</feature>
<dbReference type="Proteomes" id="UP000324222">
    <property type="component" value="Unassembled WGS sequence"/>
</dbReference>
<reference evidence="2 3" key="1">
    <citation type="submission" date="2019-05" db="EMBL/GenBank/DDBJ databases">
        <title>Another draft genome of Portunus trituberculatus and its Hox gene families provides insights of decapod evolution.</title>
        <authorList>
            <person name="Jeong J.-H."/>
            <person name="Song I."/>
            <person name="Kim S."/>
            <person name="Choi T."/>
            <person name="Kim D."/>
            <person name="Ryu S."/>
            <person name="Kim W."/>
        </authorList>
    </citation>
    <scope>NUCLEOTIDE SEQUENCE [LARGE SCALE GENOMIC DNA]</scope>
    <source>
        <tissue evidence="2">Muscle</tissue>
    </source>
</reference>
<evidence type="ECO:0000256" key="1">
    <source>
        <dbReference type="SAM" id="MobiDB-lite"/>
    </source>
</evidence>
<accession>A0A5B7HUR6</accession>
<sequence>MYRLRTFNKALHSLPVPPPAGFKRQGRVSGHHKTHALSQASSPAVTDPRTPASLRPQRYLASQTLGRRFFPTSSLLPADQKCAARAILRKKKEKRTWEGLF</sequence>
<evidence type="ECO:0000313" key="3">
    <source>
        <dbReference type="Proteomes" id="UP000324222"/>
    </source>
</evidence>
<evidence type="ECO:0000313" key="2">
    <source>
        <dbReference type="EMBL" id="MPC72174.1"/>
    </source>
</evidence>
<protein>
    <submittedName>
        <fullName evidence="2">Uncharacterized protein</fullName>
    </submittedName>
</protein>
<organism evidence="2 3">
    <name type="scientific">Portunus trituberculatus</name>
    <name type="common">Swimming crab</name>
    <name type="synonym">Neptunus trituberculatus</name>
    <dbReference type="NCBI Taxonomy" id="210409"/>
    <lineage>
        <taxon>Eukaryota</taxon>
        <taxon>Metazoa</taxon>
        <taxon>Ecdysozoa</taxon>
        <taxon>Arthropoda</taxon>
        <taxon>Crustacea</taxon>
        <taxon>Multicrustacea</taxon>
        <taxon>Malacostraca</taxon>
        <taxon>Eumalacostraca</taxon>
        <taxon>Eucarida</taxon>
        <taxon>Decapoda</taxon>
        <taxon>Pleocyemata</taxon>
        <taxon>Brachyura</taxon>
        <taxon>Eubrachyura</taxon>
        <taxon>Portunoidea</taxon>
        <taxon>Portunidae</taxon>
        <taxon>Portuninae</taxon>
        <taxon>Portunus</taxon>
    </lineage>
</organism>
<dbReference type="AlphaFoldDB" id="A0A5B7HUR6"/>
<comment type="caution">
    <text evidence="2">The sequence shown here is derived from an EMBL/GenBank/DDBJ whole genome shotgun (WGS) entry which is preliminary data.</text>
</comment>